<dbReference type="Gene3D" id="3.90.650.10">
    <property type="entry name" value="PurM-like C-terminal domain"/>
    <property type="match status" value="2"/>
</dbReference>
<evidence type="ECO:0000313" key="9">
    <source>
        <dbReference type="EMBL" id="HIY26478.1"/>
    </source>
</evidence>
<keyword evidence="4" id="KW-0658">Purine biosynthesis</keyword>
<accession>A0A9D1YFW6</accession>
<dbReference type="GO" id="GO:0005524">
    <property type="term" value="F:ATP binding"/>
    <property type="evidence" value="ECO:0007669"/>
    <property type="project" value="UniProtKB-KW"/>
</dbReference>
<dbReference type="InterPro" id="IPR029062">
    <property type="entry name" value="Class_I_gatase-like"/>
</dbReference>
<feature type="domain" description="Phosphoribosylformylglycinamidine synthase linker" evidence="8">
    <location>
        <begin position="180"/>
        <end position="227"/>
    </location>
</feature>
<keyword evidence="2" id="KW-0479">Metal-binding</keyword>
<evidence type="ECO:0000259" key="8">
    <source>
        <dbReference type="Pfam" id="PF18072"/>
    </source>
</evidence>
<dbReference type="Pfam" id="PF02769">
    <property type="entry name" value="AIRS_C"/>
    <property type="match status" value="1"/>
</dbReference>
<dbReference type="SUPFAM" id="SSF52317">
    <property type="entry name" value="Class I glutamine amidotransferase-like"/>
    <property type="match status" value="1"/>
</dbReference>
<evidence type="ECO:0000256" key="2">
    <source>
        <dbReference type="ARBA" id="ARBA00022723"/>
    </source>
</evidence>
<evidence type="ECO:0000256" key="5">
    <source>
        <dbReference type="ARBA" id="ARBA00022840"/>
    </source>
</evidence>
<dbReference type="PROSITE" id="PS51273">
    <property type="entry name" value="GATASE_TYPE_1"/>
    <property type="match status" value="1"/>
</dbReference>
<dbReference type="GO" id="GO:0046872">
    <property type="term" value="F:metal ion binding"/>
    <property type="evidence" value="ECO:0007669"/>
    <property type="project" value="UniProtKB-KW"/>
</dbReference>
<evidence type="ECO:0000256" key="4">
    <source>
        <dbReference type="ARBA" id="ARBA00022755"/>
    </source>
</evidence>
<dbReference type="EC" id="6.3.5.3" evidence="9"/>
<comment type="caution">
    <text evidence="9">The sequence shown here is derived from an EMBL/GenBank/DDBJ whole genome shotgun (WGS) entry which is preliminary data.</text>
</comment>
<feature type="domain" description="PurM-like C-terminal" evidence="7">
    <location>
        <begin position="440"/>
        <end position="591"/>
    </location>
</feature>
<keyword evidence="6" id="KW-0460">Magnesium</keyword>
<evidence type="ECO:0000313" key="10">
    <source>
        <dbReference type="Proteomes" id="UP000823915"/>
    </source>
</evidence>
<dbReference type="PANTHER" id="PTHR10099">
    <property type="entry name" value="PHOSPHORIBOSYLFORMYLGLYCINAMIDINE SYNTHASE"/>
    <property type="match status" value="1"/>
</dbReference>
<dbReference type="PANTHER" id="PTHR10099:SF1">
    <property type="entry name" value="PHOSPHORIBOSYLFORMYLGLYCINAMIDINE SYNTHASE"/>
    <property type="match status" value="1"/>
</dbReference>
<reference evidence="9" key="1">
    <citation type="journal article" date="2021" name="PeerJ">
        <title>Extensive microbial diversity within the chicken gut microbiome revealed by metagenomics and culture.</title>
        <authorList>
            <person name="Gilroy R."/>
            <person name="Ravi A."/>
            <person name="Getino M."/>
            <person name="Pursley I."/>
            <person name="Horton D.L."/>
            <person name="Alikhan N.F."/>
            <person name="Baker D."/>
            <person name="Gharbi K."/>
            <person name="Hall N."/>
            <person name="Watson M."/>
            <person name="Adriaenssens E.M."/>
            <person name="Foster-Nyarko E."/>
            <person name="Jarju S."/>
            <person name="Secka A."/>
            <person name="Antonio M."/>
            <person name="Oren A."/>
            <person name="Chaudhuri R.R."/>
            <person name="La Ragione R."/>
            <person name="Hildebrand F."/>
            <person name="Pallen M.J."/>
        </authorList>
    </citation>
    <scope>NUCLEOTIDE SEQUENCE</scope>
    <source>
        <strain evidence="9">1282</strain>
    </source>
</reference>
<dbReference type="CDD" id="cd02204">
    <property type="entry name" value="PurL_repeat2"/>
    <property type="match status" value="1"/>
</dbReference>
<gene>
    <name evidence="9" type="ORF">H9838_04795</name>
</gene>
<evidence type="ECO:0000256" key="6">
    <source>
        <dbReference type="ARBA" id="ARBA00022842"/>
    </source>
</evidence>
<dbReference type="EMBL" id="DXDU01000078">
    <property type="protein sequence ID" value="HIY26478.1"/>
    <property type="molecule type" value="Genomic_DNA"/>
</dbReference>
<evidence type="ECO:0000259" key="7">
    <source>
        <dbReference type="Pfam" id="PF02769"/>
    </source>
</evidence>
<dbReference type="CDD" id="cd02203">
    <property type="entry name" value="PurL_repeat1"/>
    <property type="match status" value="1"/>
</dbReference>
<dbReference type="GO" id="GO:0004642">
    <property type="term" value="F:phosphoribosylformylglycinamidine synthase activity"/>
    <property type="evidence" value="ECO:0007669"/>
    <property type="project" value="UniProtKB-EC"/>
</dbReference>
<evidence type="ECO:0000256" key="3">
    <source>
        <dbReference type="ARBA" id="ARBA00022741"/>
    </source>
</evidence>
<dbReference type="InterPro" id="IPR010141">
    <property type="entry name" value="FGAM_synthase"/>
</dbReference>
<keyword evidence="3" id="KW-0547">Nucleotide-binding</keyword>
<dbReference type="FunFam" id="3.30.1330.10:FF:000013">
    <property type="entry name" value="Phosphoribosylformylglycinamidine synthase"/>
    <property type="match status" value="1"/>
</dbReference>
<name>A0A9D1YFW6_9FIRM</name>
<dbReference type="Gene3D" id="3.40.50.880">
    <property type="match status" value="1"/>
</dbReference>
<dbReference type="GO" id="GO:0005737">
    <property type="term" value="C:cytoplasm"/>
    <property type="evidence" value="ECO:0007669"/>
    <property type="project" value="TreeGrafter"/>
</dbReference>
<keyword evidence="1 9" id="KW-0436">Ligase</keyword>
<dbReference type="Pfam" id="PF13507">
    <property type="entry name" value="GATase_5"/>
    <property type="match status" value="1"/>
</dbReference>
<dbReference type="SMART" id="SM01211">
    <property type="entry name" value="GATase_5"/>
    <property type="match status" value="1"/>
</dbReference>
<dbReference type="CDD" id="cd01740">
    <property type="entry name" value="GATase1_FGAR_AT"/>
    <property type="match status" value="1"/>
</dbReference>
<evidence type="ECO:0000256" key="1">
    <source>
        <dbReference type="ARBA" id="ARBA00022598"/>
    </source>
</evidence>
<keyword evidence="5" id="KW-0067">ATP-binding</keyword>
<dbReference type="AlphaFoldDB" id="A0A9D1YFW6"/>
<organism evidence="9 10">
    <name type="scientific">Candidatus Acutalibacter pullistercoris</name>
    <dbReference type="NCBI Taxonomy" id="2838418"/>
    <lineage>
        <taxon>Bacteria</taxon>
        <taxon>Bacillati</taxon>
        <taxon>Bacillota</taxon>
        <taxon>Clostridia</taxon>
        <taxon>Eubacteriales</taxon>
        <taxon>Acutalibacteraceae</taxon>
        <taxon>Acutalibacter</taxon>
    </lineage>
</organism>
<protein>
    <submittedName>
        <fullName evidence="9">Phosphoribosylformylglycinamidine synthase</fullName>
        <ecNumber evidence="9">6.3.5.3</ecNumber>
    </submittedName>
</protein>
<dbReference type="SUPFAM" id="SSF55326">
    <property type="entry name" value="PurM N-terminal domain-like"/>
    <property type="match status" value="2"/>
</dbReference>
<dbReference type="Pfam" id="PF18072">
    <property type="entry name" value="FGAR-AT_linker"/>
    <property type="match status" value="1"/>
</dbReference>
<dbReference type="Gene3D" id="3.30.1330.10">
    <property type="entry name" value="PurM-like, N-terminal domain"/>
    <property type="match status" value="2"/>
</dbReference>
<dbReference type="GO" id="GO:0006164">
    <property type="term" value="P:purine nucleotide biosynthetic process"/>
    <property type="evidence" value="ECO:0007669"/>
    <property type="project" value="UniProtKB-KW"/>
</dbReference>
<dbReference type="InterPro" id="IPR041609">
    <property type="entry name" value="PurL_linker"/>
</dbReference>
<dbReference type="SUPFAM" id="SSF56042">
    <property type="entry name" value="PurM C-terminal domain-like"/>
    <property type="match status" value="2"/>
</dbReference>
<reference evidence="9" key="2">
    <citation type="submission" date="2021-04" db="EMBL/GenBank/DDBJ databases">
        <authorList>
            <person name="Gilroy R."/>
        </authorList>
    </citation>
    <scope>NUCLEOTIDE SEQUENCE</scope>
    <source>
        <strain evidence="9">1282</strain>
    </source>
</reference>
<dbReference type="Proteomes" id="UP000823915">
    <property type="component" value="Unassembled WGS sequence"/>
</dbReference>
<sequence length="1252" mass="135902">MVTRVFVEKKKGFNIEAQQMLADLKGNLGIGGLQEVRILNRYDVSGLSKEQFDAAARTVLSEPPMDAVYGEDFRLPGEYRVFAMEYLPGQYDQRADSAAQCVQLLTQGERPAVLTAKVIGLKGQVSDGEFEKVKHYLINPVESREASMEKPESLELQAEVPADVARVTGFTQWDDGEMEKYFNSMGFAMTLSDLQFCRDYFRDQEHRDPTVTELRVIDTYWSDHCRHTTFLTRLNSIQVEEGPLREAVEKALADYFALREELYQGKDKPVSLMDMATIGGKYLRRKGLVPDLDESEEINACSIEAPVTIDGKTETWLIQFKNETHNHPTEIEPFGGAATCLGGAIRDPLSGRSYVYQAMRVTGSGDPTVPFEKTLHGKLPSRKITTGAAAGYSSYGNQIGLATGQVTELYDPGYVAKRLEIGAVVGASPKANVRREAPVPGDVIVLLGGATGRDGIGGATGSSKAHTEKSVEVCGAEVQKGNPPTERKLQRLFRDPSVSTLIKRCNDFGAGGVCVAIGELAPGLTIDLNKVPKKYEGLDGTELAISESQERMAVVLSPEDVETFQKKAREENLDATVVAIVTEEPRLRMEWRGDEIVNITRAFLDTNGVTQNAEAEIAAPQGQRYRKAVPACLADQEGVQALKENMARLGVCCQKGLSERFDSSIGAATVLMPFAGKYQLTPEEAMVAKIPLLHGETDDATAMSYGYIPGVARYSPFEGAAYAVVESLSKLAAVGADPLKARLTFQEYFERLHDVPTRWGKPAAALLGALSAQIGMGLPSIGGKDSMSGSFEQLDVPPTLVSFALSMTKASRTLSALVKEAGRTLCLLPIPEDQDGMPAWDKLKDYYRSVLLHMECGDITAASVVREGGAAAAVLRMCFGEKLGFHFGEGLSKETLFAPQEGALVVALSEEADLASDPALTVLPLGHTCAKAHVKFQGEVMDLEELEAAWMGTLEKIFPNGAQAVPVAKDVPLWGERNRKAPAIKTAKPRVFIPAFPGTNCEVDTARAFEKAGAIPEILVVKNLSVSDIEETIDRMEKAIRNAQIVMLPGGFSGGDEPEGSGKFIATTFRNPKIAQAVTDLLETRDGLMLGICNGFQALIKLGLVPYGKITEPKEDDPTLTFNTLGRHVSRMVYTRVTSVKSPWLAGANPGDIHAVPVSHGEGRFVADDAHLKALLENGQIAFQYVDPEGQVSGDIQWNPNGSVCAIEGIMSPDGRVLGKMGHSERKGTDLYKNVPGHKDQKLFESGVKYFQ</sequence>
<proteinExistence type="predicted"/>
<dbReference type="NCBIfam" id="TIGR01857">
    <property type="entry name" value="FGAM-synthase"/>
    <property type="match status" value="1"/>
</dbReference>
<dbReference type="InterPro" id="IPR036921">
    <property type="entry name" value="PurM-like_N_sf"/>
</dbReference>
<dbReference type="InterPro" id="IPR036676">
    <property type="entry name" value="PurM-like_C_sf"/>
</dbReference>
<dbReference type="InterPro" id="IPR010918">
    <property type="entry name" value="PurM-like_C_dom"/>
</dbReference>